<sequence>MRQLRIAVLFHRSAASATLSYQLGWPEALAQSPRFVCRGFNLADRGLADIAGLMREIYLERPDAVVLLHSVFSNQNFLRRGLFWAVAVCPVPKVYFIGNEYKLMPEKISFCRHLSLSLLISQSNDPEVLDLYGKTLGCKVGSIPNTGFNPAIFSPVTPLAERPIDVGYRSYPAPWYLGNREKEDIAETFLENAERLGLHTDISLSAADRFEPSGYAAFLNRCRGQIGTESGGDFFELTDTTRYRVGAFQKAHPNATWPEIKARFFDAYEGRKVPMRIVSGRQVEAAACKTVQILFRGRYNEYFQPDEHYIPLEKDFSNLDETMEKLRDDAYCTELTESAYELVMGELTYQHLTDQLADLLMDVV</sequence>
<proteinExistence type="predicted"/>
<reference evidence="1" key="1">
    <citation type="submission" date="2016-04" db="EMBL/GenBank/DDBJ databases">
        <authorList>
            <person name="Evans L.H."/>
            <person name="Alamgir A."/>
            <person name="Owens N."/>
            <person name="Weber N.D."/>
            <person name="Virtaneva K."/>
            <person name="Barbian K."/>
            <person name="Babar A."/>
            <person name="Rosenke K."/>
        </authorList>
    </citation>
    <scope>NUCLEOTIDE SEQUENCE</scope>
    <source>
        <strain evidence="1">86</strain>
    </source>
</reference>
<protein>
    <recommendedName>
        <fullName evidence="2">Glycosyltransferase family 1 protein</fullName>
    </recommendedName>
</protein>
<dbReference type="EMBL" id="FLUO01000001">
    <property type="protein sequence ID" value="SBW09791.1"/>
    <property type="molecule type" value="Genomic_DNA"/>
</dbReference>
<dbReference type="AlphaFoldDB" id="A0A212KDR9"/>
<accession>A0A212KDR9</accession>
<evidence type="ECO:0008006" key="2">
    <source>
        <dbReference type="Google" id="ProtNLM"/>
    </source>
</evidence>
<name>A0A212KDR9_9PROT</name>
<evidence type="ECO:0000313" key="1">
    <source>
        <dbReference type="EMBL" id="SBW09791.1"/>
    </source>
</evidence>
<organism evidence="1">
    <name type="scientific">uncultured Alphaproteobacteria bacterium</name>
    <dbReference type="NCBI Taxonomy" id="91750"/>
    <lineage>
        <taxon>Bacteria</taxon>
        <taxon>Pseudomonadati</taxon>
        <taxon>Pseudomonadota</taxon>
        <taxon>Alphaproteobacteria</taxon>
        <taxon>environmental samples</taxon>
    </lineage>
</organism>
<gene>
    <name evidence="1" type="ORF">KL86APRO_12675</name>
</gene>